<accession>A0A484BTI4</accession>
<feature type="transmembrane region" description="Helical" evidence="15">
    <location>
        <begin position="585"/>
        <end position="606"/>
    </location>
</feature>
<feature type="transmembrane region" description="Helical" evidence="15">
    <location>
        <begin position="29"/>
        <end position="51"/>
    </location>
</feature>
<protein>
    <recommendedName>
        <fullName evidence="14">FXNA-like protease</fullName>
    </recommendedName>
</protein>
<feature type="transmembrane region" description="Helical" evidence="15">
    <location>
        <begin position="1948"/>
        <end position="1967"/>
    </location>
</feature>
<dbReference type="Gene3D" id="3.40.630.10">
    <property type="entry name" value="Zn peptidases"/>
    <property type="match status" value="5"/>
</dbReference>
<feature type="transmembrane region" description="Helical" evidence="15">
    <location>
        <begin position="1017"/>
        <end position="1040"/>
    </location>
</feature>
<dbReference type="FunFam" id="3.40.630.10:FF:000008">
    <property type="entry name" value="Endoplasmic reticulum metallopeptidase 1"/>
    <property type="match status" value="2"/>
</dbReference>
<evidence type="ECO:0000256" key="8">
    <source>
        <dbReference type="ARBA" id="ARBA00022824"/>
    </source>
</evidence>
<keyword evidence="8" id="KW-0256">Endoplasmic reticulum</keyword>
<keyword evidence="9" id="KW-0862">Zinc</keyword>
<reference evidence="19 20" key="1">
    <citation type="journal article" date="2019" name="J. Hered.">
        <title>An Improved Genome Assembly for Drosophila navojoa, the Basal Species in the mojavensis Cluster.</title>
        <authorList>
            <person name="Vanderlinde T."/>
            <person name="Dupim E.G."/>
            <person name="Nazario-Yepiz N.O."/>
            <person name="Carvalho A.B."/>
        </authorList>
    </citation>
    <scope>NUCLEOTIDE SEQUENCE [LARGE SCALE GENOMIC DNA]</scope>
    <source>
        <strain evidence="19">Navoj_Jal97</strain>
        <tissue evidence="19">Whole organism</tissue>
    </source>
</reference>
<keyword evidence="4" id="KW-0645">Protease</keyword>
<feature type="transmembrane region" description="Helical" evidence="15">
    <location>
        <begin position="554"/>
        <end position="573"/>
    </location>
</feature>
<evidence type="ECO:0000256" key="12">
    <source>
        <dbReference type="ARBA" id="ARBA00023136"/>
    </source>
</evidence>
<evidence type="ECO:0000256" key="15">
    <source>
        <dbReference type="SAM" id="Phobius"/>
    </source>
</evidence>
<dbReference type="GO" id="GO:0005789">
    <property type="term" value="C:endoplasmic reticulum membrane"/>
    <property type="evidence" value="ECO:0007669"/>
    <property type="project" value="UniProtKB-SubCell"/>
</dbReference>
<feature type="transmembrane region" description="Helical" evidence="15">
    <location>
        <begin position="410"/>
        <end position="436"/>
    </location>
</feature>
<feature type="domain" description="Endoplasmic reticulum metallopeptidase 1/1-A TM" evidence="18">
    <location>
        <begin position="414"/>
        <end position="628"/>
    </location>
</feature>
<dbReference type="InterPro" id="IPR045175">
    <property type="entry name" value="M28_fam"/>
</dbReference>
<evidence type="ECO:0000256" key="3">
    <source>
        <dbReference type="ARBA" id="ARBA00010918"/>
    </source>
</evidence>
<evidence type="ECO:0000256" key="11">
    <source>
        <dbReference type="ARBA" id="ARBA00023049"/>
    </source>
</evidence>
<organism evidence="19 20">
    <name type="scientific">Drosophila navojoa</name>
    <name type="common">Fruit fly</name>
    <dbReference type="NCBI Taxonomy" id="7232"/>
    <lineage>
        <taxon>Eukaryota</taxon>
        <taxon>Metazoa</taxon>
        <taxon>Ecdysozoa</taxon>
        <taxon>Arthropoda</taxon>
        <taxon>Hexapoda</taxon>
        <taxon>Insecta</taxon>
        <taxon>Pterygota</taxon>
        <taxon>Neoptera</taxon>
        <taxon>Endopterygota</taxon>
        <taxon>Diptera</taxon>
        <taxon>Brachycera</taxon>
        <taxon>Muscomorpha</taxon>
        <taxon>Ephydroidea</taxon>
        <taxon>Drosophilidae</taxon>
        <taxon>Drosophila</taxon>
    </lineage>
</organism>
<gene>
    <name evidence="19" type="ORF">AWZ03_001992</name>
</gene>
<evidence type="ECO:0000256" key="10">
    <source>
        <dbReference type="ARBA" id="ARBA00022989"/>
    </source>
</evidence>
<feature type="transmembrane region" description="Helical" evidence="15">
    <location>
        <begin position="489"/>
        <end position="510"/>
    </location>
</feature>
<evidence type="ECO:0000256" key="9">
    <source>
        <dbReference type="ARBA" id="ARBA00022833"/>
    </source>
</evidence>
<evidence type="ECO:0000256" key="13">
    <source>
        <dbReference type="ARBA" id="ARBA00023180"/>
    </source>
</evidence>
<keyword evidence="6" id="KW-0479">Metal-binding</keyword>
<feature type="transmembrane region" description="Helical" evidence="15">
    <location>
        <begin position="1884"/>
        <end position="1907"/>
    </location>
</feature>
<feature type="transmembrane region" description="Helical" evidence="15">
    <location>
        <begin position="1112"/>
        <end position="1134"/>
    </location>
</feature>
<dbReference type="GO" id="GO:0006508">
    <property type="term" value="P:proteolysis"/>
    <property type="evidence" value="ECO:0007669"/>
    <property type="project" value="UniProtKB-KW"/>
</dbReference>
<feature type="transmembrane region" description="Helical" evidence="15">
    <location>
        <begin position="2018"/>
        <end position="2039"/>
    </location>
</feature>
<dbReference type="GO" id="GO:0008235">
    <property type="term" value="F:metalloexopeptidase activity"/>
    <property type="evidence" value="ECO:0007669"/>
    <property type="project" value="InterPro"/>
</dbReference>
<dbReference type="OrthoDB" id="76293at2759"/>
<evidence type="ECO:0000256" key="7">
    <source>
        <dbReference type="ARBA" id="ARBA00022801"/>
    </source>
</evidence>
<evidence type="ECO:0000256" key="6">
    <source>
        <dbReference type="ARBA" id="ARBA00022723"/>
    </source>
</evidence>
<feature type="domain" description="Peptidase M28" evidence="16">
    <location>
        <begin position="1577"/>
        <end position="1771"/>
    </location>
</feature>
<dbReference type="SUPFAM" id="SSF53187">
    <property type="entry name" value="Zn-dependent exopeptidases"/>
    <property type="match status" value="4"/>
</dbReference>
<dbReference type="Pfam" id="PF22248">
    <property type="entry name" value="ERMP1_C"/>
    <property type="match status" value="3"/>
</dbReference>
<dbReference type="PANTHER" id="PTHR12147:SF22">
    <property type="entry name" value="ENDOPLASMIC RETICULUM METALLOPEPTIDASE 1"/>
    <property type="match status" value="1"/>
</dbReference>
<keyword evidence="12 15" id="KW-0472">Membrane</keyword>
<dbReference type="PANTHER" id="PTHR12147">
    <property type="entry name" value="METALLOPEPTIDASE M28 FAMILY MEMBER"/>
    <property type="match status" value="1"/>
</dbReference>
<feature type="transmembrane region" description="Helical" evidence="15">
    <location>
        <begin position="1844"/>
        <end position="1872"/>
    </location>
</feature>
<feature type="transmembrane region" description="Helical" evidence="15">
    <location>
        <begin position="456"/>
        <end position="477"/>
    </location>
</feature>
<feature type="domain" description="Endoplasmic reticulum metallopeptidase 1-like C-terminal" evidence="17">
    <location>
        <begin position="645"/>
        <end position="838"/>
    </location>
</feature>
<name>A0A484BTI4_DRONA</name>
<keyword evidence="5 15" id="KW-0812">Transmembrane</keyword>
<dbReference type="Pfam" id="PF04389">
    <property type="entry name" value="Peptidase_M28"/>
    <property type="match status" value="2"/>
</dbReference>
<evidence type="ECO:0000256" key="5">
    <source>
        <dbReference type="ARBA" id="ARBA00022692"/>
    </source>
</evidence>
<dbReference type="InterPro" id="IPR007484">
    <property type="entry name" value="Peptidase_M28"/>
</dbReference>
<dbReference type="Proteomes" id="UP000295192">
    <property type="component" value="Unassembled WGS sequence"/>
</dbReference>
<proteinExistence type="inferred from homology"/>
<dbReference type="CDD" id="cd03875">
    <property type="entry name" value="M28_Fxna_like"/>
    <property type="match status" value="2"/>
</dbReference>
<feature type="transmembrane region" description="Helical" evidence="15">
    <location>
        <begin position="985"/>
        <end position="1005"/>
    </location>
</feature>
<evidence type="ECO:0000256" key="4">
    <source>
        <dbReference type="ARBA" id="ARBA00022670"/>
    </source>
</evidence>
<evidence type="ECO:0000256" key="14">
    <source>
        <dbReference type="ARBA" id="ARBA00078796"/>
    </source>
</evidence>
<feature type="domain" description="Endoplasmic reticulum metallopeptidase 1-like C-terminal" evidence="17">
    <location>
        <begin position="2077"/>
        <end position="2301"/>
    </location>
</feature>
<evidence type="ECO:0000313" key="19">
    <source>
        <dbReference type="EMBL" id="TDG51532.1"/>
    </source>
</evidence>
<feature type="transmembrane region" description="Helical" evidence="15">
    <location>
        <begin position="516"/>
        <end position="534"/>
    </location>
</feature>
<comment type="subcellular location">
    <subcellularLocation>
        <location evidence="2">Endoplasmic reticulum membrane</location>
        <topology evidence="2">Multi-pass membrane protein</topology>
    </subcellularLocation>
</comment>
<feature type="domain" description="Peptidase M28" evidence="16">
    <location>
        <begin position="144"/>
        <end position="338"/>
    </location>
</feature>
<dbReference type="InterPro" id="IPR048024">
    <property type="entry name" value="Fxna-like_M28_dom"/>
</dbReference>
<dbReference type="OMA" id="DMAQSIN"/>
<dbReference type="GO" id="GO:0046872">
    <property type="term" value="F:metal ion binding"/>
    <property type="evidence" value="ECO:0007669"/>
    <property type="project" value="UniProtKB-KW"/>
</dbReference>
<evidence type="ECO:0000259" key="17">
    <source>
        <dbReference type="Pfam" id="PF22248"/>
    </source>
</evidence>
<evidence type="ECO:0000313" key="20">
    <source>
        <dbReference type="Proteomes" id="UP000295192"/>
    </source>
</evidence>
<feature type="transmembrane region" description="Helical" evidence="15">
    <location>
        <begin position="1811"/>
        <end position="1832"/>
    </location>
</feature>
<comment type="cofactor">
    <cofactor evidence="1">
        <name>Zn(2+)</name>
        <dbReference type="ChEBI" id="CHEBI:29105"/>
    </cofactor>
</comment>
<keyword evidence="11" id="KW-0482">Metalloprotease</keyword>
<keyword evidence="20" id="KW-1185">Reference proteome</keyword>
<comment type="similarity">
    <text evidence="3">Belongs to the peptidase M28 family.</text>
</comment>
<feature type="transmembrane region" description="Helical" evidence="15">
    <location>
        <begin position="1046"/>
        <end position="1067"/>
    </location>
</feature>
<feature type="transmembrane region" description="Helical" evidence="15">
    <location>
        <begin position="378"/>
        <end position="398"/>
    </location>
</feature>
<dbReference type="Pfam" id="PF22249">
    <property type="entry name" value="ERMP1-TM"/>
    <property type="match status" value="1"/>
</dbReference>
<feature type="transmembrane region" description="Helical" evidence="15">
    <location>
        <begin position="613"/>
        <end position="631"/>
    </location>
</feature>
<keyword evidence="7" id="KW-0378">Hydrolase</keyword>
<feature type="transmembrane region" description="Helical" evidence="15">
    <location>
        <begin position="2046"/>
        <end position="2064"/>
    </location>
</feature>
<feature type="transmembrane region" description="Helical" evidence="15">
    <location>
        <begin position="1460"/>
        <end position="1481"/>
    </location>
</feature>
<evidence type="ECO:0000259" key="16">
    <source>
        <dbReference type="Pfam" id="PF04389"/>
    </source>
</evidence>
<feature type="transmembrane region" description="Helical" evidence="15">
    <location>
        <begin position="1919"/>
        <end position="1942"/>
    </location>
</feature>
<evidence type="ECO:0000259" key="18">
    <source>
        <dbReference type="Pfam" id="PF22249"/>
    </source>
</evidence>
<feature type="domain" description="Endoplasmic reticulum metallopeptidase 1-like C-terminal" evidence="17">
    <location>
        <begin position="1268"/>
        <end position="1437"/>
    </location>
</feature>
<dbReference type="EMBL" id="LSRL02000008">
    <property type="protein sequence ID" value="TDG51532.1"/>
    <property type="molecule type" value="Genomic_DNA"/>
</dbReference>
<dbReference type="InterPro" id="IPR053974">
    <property type="entry name" value="ERMP1_1-A_TM"/>
</dbReference>
<keyword evidence="10 15" id="KW-1133">Transmembrane helix</keyword>
<evidence type="ECO:0000256" key="2">
    <source>
        <dbReference type="ARBA" id="ARBA00004477"/>
    </source>
</evidence>
<keyword evidence="13" id="KW-0325">Glycoprotein</keyword>
<sequence>MGNTEKLLLIESAESCLLTKDKSSFKVPWYFATGFLLFWGLLFFAIVIPFFNRLPTARTLDDADKHVFIAERAYKNLYTLSNIGTKLVGSKENEIEAVQFLLNELADIKEASLKDYFDMEIDLSQASGSFPYKTALNVYQGVQNIAVKLTPKNCTSETYLLVNSHFDSKPFTPSAGDAGFMIVTMLEVLRVIATTRETFQHPIVFLFNGAEEDMMQASHGFITQHKWAPKCKAVINLEGVGGGGREILFQSGPNHSWLLNYYNNYIKYPFATSFAEEIFQSGIIPSDSDFTQFREYGKIPGLDMAQMSNGYVYHTKYDVIDVIPRDALQNSGDNVLSLVKGLANAIELQDTKDHTGESAVFFDFLGLYFIHYSKTTGIFLNIGVAAAAFILIFISMWRMAAVSQVSICHVACWFTLVLIIQVISFVLGLVLPVIVSHVMDSFGLSLAFYSTPILEIGLYVCPSLIGLSLPIAIYYALQGNKIISTGYHVQLALHAQAVILAILVICLTAFGVRSAYILLIPLIFYILSLAFNLLTTLHDRGYAWAGLLKASQIIPFLHSSYIVYVLIVILTPVCARSGSASNKDLPVAVLVAAGTVLSFGFLVSLINTFRRPSLVVFSLLAISALSIYLASSTQIGFPFRPKTSGQRVAYLQVRNKFYEYDGTLSKDESGYLFNFQDRRKESTFVEANVNLTGLYSIKSKCEKQMMCGMPLYDYRYVLNRLESKFLPRTNPIEPPAETKLELISKTVQNPTTVRYEFNLTGPSHMSLFIQAYEDVEISNWSFLRSYLDNPPPYPLSYHIYFVYGIDNSPLNFFLEFTKPDGDFEVPVFQLGVSGHYIELEGAGAGDAGFMIVTMLEVFRVLANTNQSFEHPIVFLFNGAEETGLQASHAFITQHKWAPFCKTFGNIPGLDMAQCINGFVYHTKYDLIDVIPRESLQNTGDNLLSLVRGLANAAELHNTEAYNTGHTVFFDFLGLYFIHYTETTGIFLNIGVAAAVFILIYISLWRMAAVSQVSLGHVACWFTLVLIIQVISFVLGLAFPIPLINTFRRPSCVVFSLVVITALSMYLASSTKIGFPYRPKTNVQRLEYLLIFESEETGDKVLANMKSTSKIPWYFATGFLFFWGLLFFAIVIPFFNRLPTARTLDDADKHVFIAERAYKNLYTLSNIGYKLTGSKENEIEAVQFLLNELADIKEASLKDLFDMEIDLSQASGSYPYKNLLNMYQGVQNIAVKLTPKNCTAETYLLVNSHFDSKPFTPSAGDAGFMIVTMLEQVRNKFYEYDGTLSKDESGYLFNFQDRRKESTFVEANVNLTGLYSIKSKCEKQMMCGMPLYDYRYESNRLQSKFLPRTNPIEPPAETKLELISKTVQNPTTVRYEFNLTGPSHMSLFIQAYEDVEISNWSFLRSYLDNPPPYPLSYHIYFVYGIDNSPLNFFLEFTMLADSLEDPGRGAQTKSNPNKSKLPWYFASGFLLFWGLLFFAVVIPRFYKLPTPLTMEDANRNVFIAERAYNNLYTLSNIGNKLTGSRENEVEAVNFILKDLEDIKEVMLDDYFDMEIDVSQVSGAFPYKTMLNMYQGVQNIAVKLSPKGSTSETYLLVNSHFDSKPFTPSAGDAGFMVVTMLEVLRVIATTKETFEHPIVFLFNGAEEGSMQASHGFITQHKWAPYCKAVVNLDAGGSGGREILFQSGPNHAWIVNYYKNYVKYPFATTLAEEIFQTGIVPSDTDFRQFNIYGNIPGLDMGQCINGFRYHTIYDTIDAIPRGSVQNTGDNVLSVVRGLANAPELHDIKAHRAGHAVFFDFLGLYFVHYSETTGIYLNFGVAGAALILIFISMCRITSVSNVSLFHVTCWFTLVLVVQIVSFVLGLALPAVVAYVFDYLGLSLTYYSTPLLIIGLYVCPSLIGLGLPVTIYHRLQQNDKISNAYHLQLSLHAQAIILSLLTIGATLFGLRSIYILVIPLIFYVLSLAFNLLTTLHDRGYAWTGVLKLSQVIPFLYSSYLFYTLVVILTPMGARAGSASNRDLYVAILAALGTVLSFGFLVPLINSFRRPSLVIVSLLAVTAVAIYLASSTQVGFPYRPRTNGQRVAYLQVRNKFYEYDGTLSKDESGYLFNFQDRLREKPFVDRNANLTGLVSIKSLCEEHMMCGMPLFDYRYVQNRLESKWLARSAPIEPKSSTELELVSKTTVNATIVRFVFKLTGPSHMSLFIQPYEDAKIVNWSFSLNYLKYPPAYPLAFHIYFRYGIDSSPLTFCIEISKSDGDFNVPLFQLGVSGHYIGEKGDAESEEFAASFPSYSILATWPVLYQRFIY</sequence>
<feature type="transmembrane region" description="Helical" evidence="15">
    <location>
        <begin position="1988"/>
        <end position="2006"/>
    </location>
</feature>
<comment type="caution">
    <text evidence="19">The sequence shown here is derived from an EMBL/GenBank/DDBJ whole genome shotgun (WGS) entry which is preliminary data.</text>
</comment>
<evidence type="ECO:0000256" key="1">
    <source>
        <dbReference type="ARBA" id="ARBA00001947"/>
    </source>
</evidence>
<dbReference type="InterPro" id="IPR053973">
    <property type="entry name" value="ERMP1-like_C"/>
</dbReference>